<name>A0ABQ9SAX8_9PEZI</name>
<organism evidence="2 3">
    <name type="scientific">Colletotrichum paranaense</name>
    <dbReference type="NCBI Taxonomy" id="1914294"/>
    <lineage>
        <taxon>Eukaryota</taxon>
        <taxon>Fungi</taxon>
        <taxon>Dikarya</taxon>
        <taxon>Ascomycota</taxon>
        <taxon>Pezizomycotina</taxon>
        <taxon>Sordariomycetes</taxon>
        <taxon>Hypocreomycetidae</taxon>
        <taxon>Glomerellales</taxon>
        <taxon>Glomerellaceae</taxon>
        <taxon>Colletotrichum</taxon>
        <taxon>Colletotrichum acutatum species complex</taxon>
    </lineage>
</organism>
<evidence type="ECO:0000256" key="1">
    <source>
        <dbReference type="SAM" id="MobiDB-lite"/>
    </source>
</evidence>
<keyword evidence="3" id="KW-1185">Reference proteome</keyword>
<proteinExistence type="predicted"/>
<feature type="region of interest" description="Disordered" evidence="1">
    <location>
        <begin position="35"/>
        <end position="65"/>
    </location>
</feature>
<gene>
    <name evidence="2" type="ORF">CPAR01_11195</name>
</gene>
<dbReference type="Proteomes" id="UP001241169">
    <property type="component" value="Unassembled WGS sequence"/>
</dbReference>
<evidence type="ECO:0000313" key="3">
    <source>
        <dbReference type="Proteomes" id="UP001241169"/>
    </source>
</evidence>
<protein>
    <submittedName>
        <fullName evidence="2">Uncharacterized protein</fullName>
    </submittedName>
</protein>
<dbReference type="RefSeq" id="XP_060345802.1">
    <property type="nucleotide sequence ID" value="XM_060495454.1"/>
</dbReference>
<sequence length="193" mass="21666">CSRVVPEALYWSPFSLLLHTNLNHGLISRLTAAPKHRRGTPFRGKDLPPPLAFTNEGSRKRQGQRHYQDAITPSGMPIPFVGGRPAVRRNSPRFKHVGPRRRSDGAPCFPFDVRTLNTAEPEVRAGMSDCGWCWCLGGAVPAVRPTFRGLGSLTITEVLRGEARETSFRMKPTLFDHCCCRYYSTRFQPRETG</sequence>
<accession>A0ABQ9SAX8</accession>
<feature type="non-terminal residue" evidence="2">
    <location>
        <position position="1"/>
    </location>
</feature>
<dbReference type="EMBL" id="MOPA01000009">
    <property type="protein sequence ID" value="KAK1531546.1"/>
    <property type="molecule type" value="Genomic_DNA"/>
</dbReference>
<reference evidence="2 3" key="1">
    <citation type="submission" date="2016-10" db="EMBL/GenBank/DDBJ databases">
        <title>The genome sequence of Colletotrichum fioriniae PJ7.</title>
        <authorList>
            <person name="Baroncelli R."/>
        </authorList>
    </citation>
    <scope>NUCLEOTIDE SEQUENCE [LARGE SCALE GENOMIC DNA]</scope>
    <source>
        <strain evidence="2 3">IMI 384185</strain>
    </source>
</reference>
<dbReference type="GeneID" id="85379353"/>
<comment type="caution">
    <text evidence="2">The sequence shown here is derived from an EMBL/GenBank/DDBJ whole genome shotgun (WGS) entry which is preliminary data.</text>
</comment>
<evidence type="ECO:0000313" key="2">
    <source>
        <dbReference type="EMBL" id="KAK1531546.1"/>
    </source>
</evidence>